<keyword evidence="1" id="KW-1133">Transmembrane helix</keyword>
<organism evidence="3 4">
    <name type="scientific">Mytilus galloprovincialis</name>
    <name type="common">Mediterranean mussel</name>
    <dbReference type="NCBI Taxonomy" id="29158"/>
    <lineage>
        <taxon>Eukaryota</taxon>
        <taxon>Metazoa</taxon>
        <taxon>Spiralia</taxon>
        <taxon>Lophotrochozoa</taxon>
        <taxon>Mollusca</taxon>
        <taxon>Bivalvia</taxon>
        <taxon>Autobranchia</taxon>
        <taxon>Pteriomorphia</taxon>
        <taxon>Mytilida</taxon>
        <taxon>Mytiloidea</taxon>
        <taxon>Mytilidae</taxon>
        <taxon>Mytilinae</taxon>
        <taxon>Mytilus</taxon>
    </lineage>
</organism>
<dbReference type="EMBL" id="UYJE01008202">
    <property type="protein sequence ID" value="VDI62019.1"/>
    <property type="molecule type" value="Genomic_DNA"/>
</dbReference>
<dbReference type="PROSITE" id="PS50878">
    <property type="entry name" value="RT_POL"/>
    <property type="match status" value="1"/>
</dbReference>
<dbReference type="InterPro" id="IPR043128">
    <property type="entry name" value="Rev_trsase/Diguanyl_cyclase"/>
</dbReference>
<keyword evidence="1" id="KW-0472">Membrane</keyword>
<proteinExistence type="predicted"/>
<feature type="transmembrane region" description="Helical" evidence="1">
    <location>
        <begin position="310"/>
        <end position="331"/>
    </location>
</feature>
<dbReference type="Pfam" id="PF00078">
    <property type="entry name" value="RVT_1"/>
    <property type="match status" value="1"/>
</dbReference>
<dbReference type="InterPro" id="IPR052055">
    <property type="entry name" value="Hepadnavirus_pol/RT"/>
</dbReference>
<keyword evidence="1" id="KW-0812">Transmembrane</keyword>
<dbReference type="Gene3D" id="3.10.10.10">
    <property type="entry name" value="HIV Type 1 Reverse Transcriptase, subunit A, domain 1"/>
    <property type="match status" value="1"/>
</dbReference>
<dbReference type="PANTHER" id="PTHR33050">
    <property type="entry name" value="REVERSE TRANSCRIPTASE DOMAIN-CONTAINING PROTEIN"/>
    <property type="match status" value="1"/>
</dbReference>
<name>A0A8B6GC90_MYTGA</name>
<dbReference type="SUPFAM" id="SSF56672">
    <property type="entry name" value="DNA/RNA polymerases"/>
    <property type="match status" value="1"/>
</dbReference>
<dbReference type="PANTHER" id="PTHR33050:SF7">
    <property type="entry name" value="RIBONUCLEASE H"/>
    <property type="match status" value="1"/>
</dbReference>
<reference evidence="3" key="1">
    <citation type="submission" date="2018-11" db="EMBL/GenBank/DDBJ databases">
        <authorList>
            <person name="Alioto T."/>
            <person name="Alioto T."/>
        </authorList>
    </citation>
    <scope>NUCLEOTIDE SEQUENCE</scope>
</reference>
<comment type="caution">
    <text evidence="3">The sequence shown here is derived from an EMBL/GenBank/DDBJ whole genome shotgun (WGS) entry which is preliminary data.</text>
</comment>
<feature type="domain" description="Reverse transcriptase" evidence="2">
    <location>
        <begin position="70"/>
        <end position="277"/>
    </location>
</feature>
<evidence type="ECO:0000259" key="2">
    <source>
        <dbReference type="PROSITE" id="PS50878"/>
    </source>
</evidence>
<evidence type="ECO:0000256" key="1">
    <source>
        <dbReference type="SAM" id="Phobius"/>
    </source>
</evidence>
<gene>
    <name evidence="3" type="ORF">MGAL_10B007131</name>
</gene>
<dbReference type="InterPro" id="IPR043502">
    <property type="entry name" value="DNA/RNA_pol_sf"/>
</dbReference>
<dbReference type="Gene3D" id="3.30.70.270">
    <property type="match status" value="1"/>
</dbReference>
<dbReference type="AlphaFoldDB" id="A0A8B6GC90"/>
<protein>
    <recommendedName>
        <fullName evidence="2">Reverse transcriptase domain-containing protein</fullName>
    </recommendedName>
</protein>
<keyword evidence="4" id="KW-1185">Reference proteome</keyword>
<accession>A0A8B6GC90</accession>
<dbReference type="OrthoDB" id="6133491at2759"/>
<evidence type="ECO:0000313" key="4">
    <source>
        <dbReference type="Proteomes" id="UP000596742"/>
    </source>
</evidence>
<dbReference type="InterPro" id="IPR000477">
    <property type="entry name" value="RT_dom"/>
</dbReference>
<sequence>MTVYCNNKVSFKSPLNVTVDQPSGIFSPAGQLKSKLPEWKSITSNTHILDVIENGYKIPFKTEPKSELLKNNRSSLDNPKFVKDEIRKLIEKKCISEVKERPFVVNPLTVAYNKNKPRLVLDCRHLNPHLFKFRFKYEDTENARDLFKKGDFLFSYDLKSAYHHIEITEIHRSFLGFAFVFDGIMRYFVFNVLPFGIATAGYIFTKVLREVVKHMRAEGKRVIMFLDDGLGGDNDFENCMNSSFEVKNTLERLGFLIAHEKCHWLPSQSMDWLGYTWDTKIGRVFIKEERIEKAENSIRKLCRETTNGRLLFSARFLASILGQIISMMIVIGDKVRLHTRYLYDCIMGRASWDAPVKMNPDALTEILF</sequence>
<evidence type="ECO:0000313" key="3">
    <source>
        <dbReference type="EMBL" id="VDI62019.1"/>
    </source>
</evidence>
<dbReference type="Proteomes" id="UP000596742">
    <property type="component" value="Unassembled WGS sequence"/>
</dbReference>